<dbReference type="Proteomes" id="UP000789375">
    <property type="component" value="Unassembled WGS sequence"/>
</dbReference>
<evidence type="ECO:0000313" key="2">
    <source>
        <dbReference type="Proteomes" id="UP000789375"/>
    </source>
</evidence>
<name>A0A9N9EDC2_FUNMO</name>
<proteinExistence type="predicted"/>
<feature type="non-terminal residue" evidence="1">
    <location>
        <position position="1"/>
    </location>
</feature>
<gene>
    <name evidence="1" type="ORF">FMOSSE_LOCUS12552</name>
</gene>
<accession>A0A9N9EDC2</accession>
<evidence type="ECO:0000313" key="1">
    <source>
        <dbReference type="EMBL" id="CAG8673934.1"/>
    </source>
</evidence>
<reference evidence="1" key="1">
    <citation type="submission" date="2021-06" db="EMBL/GenBank/DDBJ databases">
        <authorList>
            <person name="Kallberg Y."/>
            <person name="Tangrot J."/>
            <person name="Rosling A."/>
        </authorList>
    </citation>
    <scope>NUCLEOTIDE SEQUENCE</scope>
    <source>
        <strain evidence="1">87-6 pot B 2015</strain>
    </source>
</reference>
<keyword evidence="2" id="KW-1185">Reference proteome</keyword>
<dbReference type="EMBL" id="CAJVPP010006099">
    <property type="protein sequence ID" value="CAG8673934.1"/>
    <property type="molecule type" value="Genomic_DNA"/>
</dbReference>
<protein>
    <submittedName>
        <fullName evidence="1">5106_t:CDS:1</fullName>
    </submittedName>
</protein>
<organism evidence="1 2">
    <name type="scientific">Funneliformis mosseae</name>
    <name type="common">Endomycorrhizal fungus</name>
    <name type="synonym">Glomus mosseae</name>
    <dbReference type="NCBI Taxonomy" id="27381"/>
    <lineage>
        <taxon>Eukaryota</taxon>
        <taxon>Fungi</taxon>
        <taxon>Fungi incertae sedis</taxon>
        <taxon>Mucoromycota</taxon>
        <taxon>Glomeromycotina</taxon>
        <taxon>Glomeromycetes</taxon>
        <taxon>Glomerales</taxon>
        <taxon>Glomeraceae</taxon>
        <taxon>Funneliformis</taxon>
    </lineage>
</organism>
<dbReference type="AlphaFoldDB" id="A0A9N9EDC2"/>
<comment type="caution">
    <text evidence="1">The sequence shown here is derived from an EMBL/GenBank/DDBJ whole genome shotgun (WGS) entry which is preliminary data.</text>
</comment>
<sequence>NQHFQENLEILKLKDSVRSLSIYDEYSDEEYQIFCLLSTKIEGAAYGFETFSGSFLDPLK</sequence>